<dbReference type="AlphaFoldDB" id="A0A1T4NHV8"/>
<dbReference type="EMBL" id="FUXC01000006">
    <property type="protein sequence ID" value="SJZ78725.1"/>
    <property type="molecule type" value="Genomic_DNA"/>
</dbReference>
<accession>A0A1T4NHV8</accession>
<dbReference type="RefSeq" id="WP_078930965.1">
    <property type="nucleotide sequence ID" value="NZ_FUXC01000006.1"/>
</dbReference>
<dbReference type="OrthoDB" id="9781180at2"/>
<protein>
    <submittedName>
        <fullName evidence="1">Cytidylate kinase</fullName>
    </submittedName>
</protein>
<dbReference type="STRING" id="225004.SAMN02745152_01219"/>
<keyword evidence="1" id="KW-0808">Transferase</keyword>
<evidence type="ECO:0000313" key="1">
    <source>
        <dbReference type="EMBL" id="SJZ78725.1"/>
    </source>
</evidence>
<proteinExistence type="predicted"/>
<sequence length="194" mass="22564">MKKIITISREFGAGGSTIGKKVAEILGYEYYDKSIILQAASEKNIDISKVLKSDEEAPFLTGFTQSLFDFYNKPINDQIFEAQKEVIRKFGEHGHCVIVGRNANQILQEFDDSLHVFIHADPWWRVEYLKNNRMQDVSEEKIMRDLVRVDRKRCKYCTYYTNTEFGDSRYYDLCLNSGKFGLDECAKLIVELSR</sequence>
<name>A0A1T4NHV8_9SPIR</name>
<dbReference type="InterPro" id="IPR027417">
    <property type="entry name" value="P-loop_NTPase"/>
</dbReference>
<evidence type="ECO:0000313" key="2">
    <source>
        <dbReference type="Proteomes" id="UP000190395"/>
    </source>
</evidence>
<dbReference type="Gene3D" id="3.40.50.300">
    <property type="entry name" value="P-loop containing nucleotide triphosphate hydrolases"/>
    <property type="match status" value="1"/>
</dbReference>
<dbReference type="GeneID" id="303367461"/>
<keyword evidence="1" id="KW-0418">Kinase</keyword>
<keyword evidence="2" id="KW-1185">Reference proteome</keyword>
<dbReference type="Proteomes" id="UP000190395">
    <property type="component" value="Unassembled WGS sequence"/>
</dbReference>
<dbReference type="Pfam" id="PF13189">
    <property type="entry name" value="Cytidylate_kin2"/>
    <property type="match status" value="1"/>
</dbReference>
<reference evidence="1 2" key="1">
    <citation type="submission" date="2017-02" db="EMBL/GenBank/DDBJ databases">
        <authorList>
            <person name="Peterson S.W."/>
        </authorList>
    </citation>
    <scope>NUCLEOTIDE SEQUENCE [LARGE SCALE GENOMIC DNA]</scope>
    <source>
        <strain evidence="1 2">ATCC BAA-909</strain>
    </source>
</reference>
<organism evidence="1 2">
    <name type="scientific">Treponema berlinense</name>
    <dbReference type="NCBI Taxonomy" id="225004"/>
    <lineage>
        <taxon>Bacteria</taxon>
        <taxon>Pseudomonadati</taxon>
        <taxon>Spirochaetota</taxon>
        <taxon>Spirochaetia</taxon>
        <taxon>Spirochaetales</taxon>
        <taxon>Treponemataceae</taxon>
        <taxon>Treponema</taxon>
    </lineage>
</organism>
<gene>
    <name evidence="1" type="ORF">SAMN02745152_01219</name>
</gene>
<dbReference type="SUPFAM" id="SSF52540">
    <property type="entry name" value="P-loop containing nucleoside triphosphate hydrolases"/>
    <property type="match status" value="1"/>
</dbReference>
<dbReference type="GO" id="GO:0016301">
    <property type="term" value="F:kinase activity"/>
    <property type="evidence" value="ECO:0007669"/>
    <property type="project" value="UniProtKB-KW"/>
</dbReference>